<sequence>MSDPSEFTHTQSPAFTEGFELLCYIGFGHGITPVRTYSAPLSKAAWAASGSSVPTSTA</sequence>
<dbReference type="AlphaFoldDB" id="A0A0F8WCS1"/>
<feature type="non-terminal residue" evidence="1">
    <location>
        <position position="58"/>
    </location>
</feature>
<evidence type="ECO:0000313" key="1">
    <source>
        <dbReference type="EMBL" id="KKK54647.1"/>
    </source>
</evidence>
<organism evidence="1">
    <name type="scientific">marine sediment metagenome</name>
    <dbReference type="NCBI Taxonomy" id="412755"/>
    <lineage>
        <taxon>unclassified sequences</taxon>
        <taxon>metagenomes</taxon>
        <taxon>ecological metagenomes</taxon>
    </lineage>
</organism>
<accession>A0A0F8WCS1</accession>
<name>A0A0F8WCS1_9ZZZZ</name>
<gene>
    <name evidence="1" type="ORF">LCGC14_3082580</name>
</gene>
<proteinExistence type="predicted"/>
<comment type="caution">
    <text evidence="1">The sequence shown here is derived from an EMBL/GenBank/DDBJ whole genome shotgun (WGS) entry which is preliminary data.</text>
</comment>
<dbReference type="EMBL" id="LAZR01065891">
    <property type="protein sequence ID" value="KKK54647.1"/>
    <property type="molecule type" value="Genomic_DNA"/>
</dbReference>
<reference evidence="1" key="1">
    <citation type="journal article" date="2015" name="Nature">
        <title>Complex archaea that bridge the gap between prokaryotes and eukaryotes.</title>
        <authorList>
            <person name="Spang A."/>
            <person name="Saw J.H."/>
            <person name="Jorgensen S.L."/>
            <person name="Zaremba-Niedzwiedzka K."/>
            <person name="Martijn J."/>
            <person name="Lind A.E."/>
            <person name="van Eijk R."/>
            <person name="Schleper C."/>
            <person name="Guy L."/>
            <person name="Ettema T.J."/>
        </authorList>
    </citation>
    <scope>NUCLEOTIDE SEQUENCE</scope>
</reference>
<protein>
    <submittedName>
        <fullName evidence="1">Uncharacterized protein</fullName>
    </submittedName>
</protein>